<accession>M1E8D2</accession>
<dbReference type="GO" id="GO:0004309">
    <property type="term" value="F:exopolyphosphatase activity"/>
    <property type="evidence" value="ECO:0007669"/>
    <property type="project" value="TreeGrafter"/>
</dbReference>
<dbReference type="InterPro" id="IPR030048">
    <property type="entry name" value="SurE"/>
</dbReference>
<dbReference type="EC" id="3.1.3.5" evidence="9"/>
<comment type="cofactor">
    <cofactor evidence="9">
        <name>a divalent metal cation</name>
        <dbReference type="ChEBI" id="CHEBI:60240"/>
    </cofactor>
    <text evidence="9">Binds 1 divalent metal cation per subunit.</text>
</comment>
<dbReference type="PANTHER" id="PTHR30457">
    <property type="entry name" value="5'-NUCLEOTIDASE SURE"/>
    <property type="match status" value="1"/>
</dbReference>
<feature type="binding site" evidence="9">
    <location>
        <position position="9"/>
    </location>
    <ligand>
        <name>a divalent metal cation</name>
        <dbReference type="ChEBI" id="CHEBI:60240"/>
    </ligand>
</feature>
<protein>
    <recommendedName>
        <fullName evidence="9">5'-nucleotidase SurE</fullName>
        <ecNumber evidence="9">3.1.3.5</ecNumber>
    </recommendedName>
    <alternativeName>
        <fullName evidence="9">Nucleoside 5'-monophosphate phosphohydrolase</fullName>
    </alternativeName>
</protein>
<dbReference type="Proteomes" id="UP000011765">
    <property type="component" value="Chromosome"/>
</dbReference>
<comment type="catalytic activity">
    <reaction evidence="1 9">
        <text>a ribonucleoside 5'-phosphate + H2O = a ribonucleoside + phosphate</text>
        <dbReference type="Rhea" id="RHEA:12484"/>
        <dbReference type="ChEBI" id="CHEBI:15377"/>
        <dbReference type="ChEBI" id="CHEBI:18254"/>
        <dbReference type="ChEBI" id="CHEBI:43474"/>
        <dbReference type="ChEBI" id="CHEBI:58043"/>
        <dbReference type="EC" id="3.1.3.5"/>
    </reaction>
</comment>
<keyword evidence="5 9" id="KW-0963">Cytoplasm</keyword>
<evidence type="ECO:0000256" key="7">
    <source>
        <dbReference type="ARBA" id="ARBA00022741"/>
    </source>
</evidence>
<evidence type="ECO:0000256" key="2">
    <source>
        <dbReference type="ARBA" id="ARBA00001946"/>
    </source>
</evidence>
<dbReference type="NCBIfam" id="NF001492">
    <property type="entry name" value="PRK00346.2-2"/>
    <property type="match status" value="1"/>
</dbReference>
<dbReference type="GO" id="GO:0008254">
    <property type="term" value="F:3'-nucleotidase activity"/>
    <property type="evidence" value="ECO:0007669"/>
    <property type="project" value="TreeGrafter"/>
</dbReference>
<feature type="binding site" evidence="9">
    <location>
        <position position="95"/>
    </location>
    <ligand>
        <name>a divalent metal cation</name>
        <dbReference type="ChEBI" id="CHEBI:60240"/>
    </ligand>
</feature>
<comment type="subcellular location">
    <subcellularLocation>
        <location evidence="3 9">Cytoplasm</location>
    </subcellularLocation>
</comment>
<evidence type="ECO:0000256" key="9">
    <source>
        <dbReference type="HAMAP-Rule" id="MF_00060"/>
    </source>
</evidence>
<keyword evidence="6 9" id="KW-0479">Metal-binding</keyword>
<comment type="similarity">
    <text evidence="4 9">Belongs to the SurE nucleotidase family.</text>
</comment>
<dbReference type="Gene3D" id="3.40.1210.10">
    <property type="entry name" value="Survival protein SurE-like phosphatase/nucleotidase"/>
    <property type="match status" value="1"/>
</dbReference>
<evidence type="ECO:0000313" key="11">
    <source>
        <dbReference type="EMBL" id="AEE14870.1"/>
    </source>
</evidence>
<keyword evidence="12" id="KW-1185">Reference proteome</keyword>
<gene>
    <name evidence="9" type="primary">surE</name>
    <name evidence="11" type="ORF">Thena_1251</name>
</gene>
<comment type="function">
    <text evidence="9">Nucleotidase that shows phosphatase activity on nucleoside 5'-monophosphates.</text>
</comment>
<evidence type="ECO:0000256" key="1">
    <source>
        <dbReference type="ARBA" id="ARBA00000815"/>
    </source>
</evidence>
<feature type="binding site" evidence="9">
    <location>
        <position position="8"/>
    </location>
    <ligand>
        <name>a divalent metal cation</name>
        <dbReference type="ChEBI" id="CHEBI:60240"/>
    </ligand>
</feature>
<dbReference type="NCBIfam" id="TIGR00087">
    <property type="entry name" value="surE"/>
    <property type="match status" value="1"/>
</dbReference>
<dbReference type="eggNOG" id="COG0496">
    <property type="taxonomic scope" value="Bacteria"/>
</dbReference>
<keyword evidence="8 9" id="KW-0378">Hydrolase</keyword>
<dbReference type="GO" id="GO:0000166">
    <property type="term" value="F:nucleotide binding"/>
    <property type="evidence" value="ECO:0007669"/>
    <property type="project" value="UniProtKB-KW"/>
</dbReference>
<dbReference type="RefSeq" id="WP_013756591.1">
    <property type="nucleotide sequence ID" value="NC_015499.1"/>
</dbReference>
<proteinExistence type="inferred from homology"/>
<evidence type="ECO:0000313" key="12">
    <source>
        <dbReference type="Proteomes" id="UP000011765"/>
    </source>
</evidence>
<dbReference type="HAMAP" id="MF_00060">
    <property type="entry name" value="SurE"/>
    <property type="match status" value="1"/>
</dbReference>
<evidence type="ECO:0000256" key="6">
    <source>
        <dbReference type="ARBA" id="ARBA00022723"/>
    </source>
</evidence>
<dbReference type="SUPFAM" id="SSF64167">
    <property type="entry name" value="SurE-like"/>
    <property type="match status" value="1"/>
</dbReference>
<evidence type="ECO:0000259" key="10">
    <source>
        <dbReference type="Pfam" id="PF01975"/>
    </source>
</evidence>
<dbReference type="STRING" id="747365.Thena_1251"/>
<dbReference type="InterPro" id="IPR002828">
    <property type="entry name" value="SurE-like_Pase/nucleotidase"/>
</dbReference>
<organism evidence="11 12">
    <name type="scientific">Thermodesulfobium narugense DSM 14796</name>
    <dbReference type="NCBI Taxonomy" id="747365"/>
    <lineage>
        <taxon>Bacteria</taxon>
        <taxon>Pseudomonadati</taxon>
        <taxon>Thermodesulfobiota</taxon>
        <taxon>Thermodesulfobiia</taxon>
        <taxon>Thermodesulfobiales</taxon>
        <taxon>Thermodesulfobiaceae</taxon>
        <taxon>Thermodesulfobium</taxon>
    </lineage>
</organism>
<dbReference type="OrthoDB" id="9780815at2"/>
<evidence type="ECO:0000256" key="5">
    <source>
        <dbReference type="ARBA" id="ARBA00022490"/>
    </source>
</evidence>
<dbReference type="GO" id="GO:0005737">
    <property type="term" value="C:cytoplasm"/>
    <property type="evidence" value="ECO:0007669"/>
    <property type="project" value="UniProtKB-SubCell"/>
</dbReference>
<comment type="cofactor">
    <cofactor evidence="2">
        <name>Mg(2+)</name>
        <dbReference type="ChEBI" id="CHEBI:18420"/>
    </cofactor>
</comment>
<evidence type="ECO:0000256" key="4">
    <source>
        <dbReference type="ARBA" id="ARBA00011062"/>
    </source>
</evidence>
<dbReference type="PANTHER" id="PTHR30457:SF12">
    <property type="entry name" value="5'_3'-NUCLEOTIDASE SURE"/>
    <property type="match status" value="1"/>
</dbReference>
<dbReference type="FunFam" id="3.40.1210.10:FF:000001">
    <property type="entry name" value="5'/3'-nucleotidase SurE"/>
    <property type="match status" value="1"/>
</dbReference>
<feature type="binding site" evidence="9">
    <location>
        <position position="39"/>
    </location>
    <ligand>
        <name>a divalent metal cation</name>
        <dbReference type="ChEBI" id="CHEBI:60240"/>
    </ligand>
</feature>
<keyword evidence="7 9" id="KW-0547">Nucleotide-binding</keyword>
<dbReference type="HOGENOM" id="CLU_045192_1_3_9"/>
<dbReference type="InterPro" id="IPR036523">
    <property type="entry name" value="SurE-like_sf"/>
</dbReference>
<feature type="domain" description="Survival protein SurE-like phosphatase/nucleotidase" evidence="10">
    <location>
        <begin position="3"/>
        <end position="187"/>
    </location>
</feature>
<dbReference type="Pfam" id="PF01975">
    <property type="entry name" value="SurE"/>
    <property type="match status" value="1"/>
</dbReference>
<evidence type="ECO:0000256" key="8">
    <source>
        <dbReference type="ARBA" id="ARBA00022801"/>
    </source>
</evidence>
<dbReference type="GO" id="GO:0008253">
    <property type="term" value="F:5'-nucleotidase activity"/>
    <property type="evidence" value="ECO:0007669"/>
    <property type="project" value="UniProtKB-UniRule"/>
</dbReference>
<evidence type="ECO:0000256" key="3">
    <source>
        <dbReference type="ARBA" id="ARBA00004496"/>
    </source>
</evidence>
<dbReference type="GO" id="GO:0046872">
    <property type="term" value="F:metal ion binding"/>
    <property type="evidence" value="ECO:0007669"/>
    <property type="project" value="UniProtKB-UniRule"/>
</dbReference>
<dbReference type="EMBL" id="CP002690">
    <property type="protein sequence ID" value="AEE14870.1"/>
    <property type="molecule type" value="Genomic_DNA"/>
</dbReference>
<sequence>MVILLTNDDGIRSYGIRDLSKILSKRHEIYVVAPERERSAASHSLTLHKPLRAKEVEIYGARGAWETNGTPSDCVKLAMYALLPRKPDLLISGINRGANLGTDVLYSGTVAAAMEGAFLGIPSIAVSHVSFERKKDYINSSNLTLKFINIIEKILEPGIIFNVNIPDCLENEIKGFKLVSLQLRNYKNLIETRVDPKGEKYYWLYGIPDETISDHDSDISAIKKNYVSITPLHWDLTNSILLERIKKMGIF</sequence>
<dbReference type="AlphaFoldDB" id="M1E8D2"/>
<reference evidence="11 12" key="1">
    <citation type="submission" date="2011-04" db="EMBL/GenBank/DDBJ databases">
        <title>The complete genome of Thermodesulfobium narugense DSM 14796.</title>
        <authorList>
            <consortium name="US DOE Joint Genome Institute (JGI-PGF)"/>
            <person name="Lucas S."/>
            <person name="Han J."/>
            <person name="Lapidus A."/>
            <person name="Bruce D."/>
            <person name="Goodwin L."/>
            <person name="Pitluck S."/>
            <person name="Peters L."/>
            <person name="Kyrpides N."/>
            <person name="Mavromatis K."/>
            <person name="Pagani I."/>
            <person name="Ivanova N."/>
            <person name="Ovchinnikova G."/>
            <person name="Zhang X."/>
            <person name="Saunders L."/>
            <person name="Detter J.C."/>
            <person name="Tapia R."/>
            <person name="Han C."/>
            <person name="Land M."/>
            <person name="Hauser L."/>
            <person name="Markowitz V."/>
            <person name="Cheng J.-F."/>
            <person name="Hugenholtz P."/>
            <person name="Woyke T."/>
            <person name="Wu D."/>
            <person name="Spring S."/>
            <person name="Schroeder M."/>
            <person name="Brambilla E."/>
            <person name="Klenk H.-P."/>
            <person name="Eisen J.A."/>
        </authorList>
    </citation>
    <scope>NUCLEOTIDE SEQUENCE [LARGE SCALE GENOMIC DNA]</scope>
    <source>
        <strain evidence="11 12">DSM 14796</strain>
    </source>
</reference>
<dbReference type="NCBIfam" id="NF001490">
    <property type="entry name" value="PRK00346.1-4"/>
    <property type="match status" value="1"/>
</dbReference>
<name>M1E8D2_9BACT</name>
<dbReference type="KEGG" id="tnr:Thena_1251"/>